<protein>
    <submittedName>
        <fullName evidence="1">Phosphoglycolate phosphatase</fullName>
    </submittedName>
</protein>
<dbReference type="InterPro" id="IPR023198">
    <property type="entry name" value="PGP-like_dom2"/>
</dbReference>
<dbReference type="GO" id="GO:0005829">
    <property type="term" value="C:cytosol"/>
    <property type="evidence" value="ECO:0007669"/>
    <property type="project" value="TreeGrafter"/>
</dbReference>
<dbReference type="InterPro" id="IPR006439">
    <property type="entry name" value="HAD-SF_hydro_IA"/>
</dbReference>
<dbReference type="NCBIfam" id="TIGR01549">
    <property type="entry name" value="HAD-SF-IA-v1"/>
    <property type="match status" value="1"/>
</dbReference>
<dbReference type="RefSeq" id="WP_245709898.1">
    <property type="nucleotide sequence ID" value="NZ_FNEM01000005.1"/>
</dbReference>
<evidence type="ECO:0000313" key="1">
    <source>
        <dbReference type="EMBL" id="SDJ12603.1"/>
    </source>
</evidence>
<dbReference type="Pfam" id="PF13419">
    <property type="entry name" value="HAD_2"/>
    <property type="match status" value="1"/>
</dbReference>
<dbReference type="InterPro" id="IPR050155">
    <property type="entry name" value="HAD-like_hydrolase_sf"/>
</dbReference>
<dbReference type="SUPFAM" id="SSF56784">
    <property type="entry name" value="HAD-like"/>
    <property type="match status" value="1"/>
</dbReference>
<dbReference type="PANTHER" id="PTHR43434:SF24">
    <property type="entry name" value="HYDROLASE-RELATED"/>
    <property type="match status" value="1"/>
</dbReference>
<dbReference type="InterPro" id="IPR036412">
    <property type="entry name" value="HAD-like_sf"/>
</dbReference>
<dbReference type="PANTHER" id="PTHR43434">
    <property type="entry name" value="PHOSPHOGLYCOLATE PHOSPHATASE"/>
    <property type="match status" value="1"/>
</dbReference>
<dbReference type="AlphaFoldDB" id="A0A1G8R6Y4"/>
<accession>A0A1G8R6Y4</accession>
<dbReference type="Proteomes" id="UP000199527">
    <property type="component" value="Unassembled WGS sequence"/>
</dbReference>
<dbReference type="Gene3D" id="1.10.150.240">
    <property type="entry name" value="Putative phosphatase, domain 2"/>
    <property type="match status" value="1"/>
</dbReference>
<reference evidence="2" key="1">
    <citation type="submission" date="2016-10" db="EMBL/GenBank/DDBJ databases">
        <authorList>
            <person name="Varghese N."/>
            <person name="Submissions S."/>
        </authorList>
    </citation>
    <scope>NUCLEOTIDE SEQUENCE [LARGE SCALE GENOMIC DNA]</scope>
    <source>
        <strain evidence="2">DSM 23317</strain>
    </source>
</reference>
<dbReference type="Gene3D" id="3.40.50.1000">
    <property type="entry name" value="HAD superfamily/HAD-like"/>
    <property type="match status" value="1"/>
</dbReference>
<dbReference type="InterPro" id="IPR023214">
    <property type="entry name" value="HAD_sf"/>
</dbReference>
<dbReference type="EMBL" id="FNEM01000005">
    <property type="protein sequence ID" value="SDJ12603.1"/>
    <property type="molecule type" value="Genomic_DNA"/>
</dbReference>
<name>A0A1G8R6Y4_9GAMM</name>
<evidence type="ECO:0000313" key="2">
    <source>
        <dbReference type="Proteomes" id="UP000199527"/>
    </source>
</evidence>
<gene>
    <name evidence="1" type="ORF">SAMN04488540_10578</name>
</gene>
<dbReference type="NCBIfam" id="TIGR01662">
    <property type="entry name" value="HAD-SF-IIIA"/>
    <property type="match status" value="1"/>
</dbReference>
<dbReference type="GO" id="GO:0008967">
    <property type="term" value="F:phosphoglycolate phosphatase activity"/>
    <property type="evidence" value="ECO:0007669"/>
    <property type="project" value="TreeGrafter"/>
</dbReference>
<proteinExistence type="predicted"/>
<sequence>MTPCQMVIFDWDGTLMDSVDRIVDSWQRAATELALRVPDGDEIRSIIGLSIDAAIEALTPELDSQQNQAFQFQYRDWYMNRSQVATPLFEGAEELLHTLKQRGYQLAVATGKGRPGLERVLAQSGLGALFDASRTPTEAASKPNPEMILQLCQQMRCDPAAAVMVGDALFDLEMANRAGAVGVGVSYGASSAAKLQQAAPKAIIHHPMELMDVLS</sequence>
<dbReference type="NCBIfam" id="TIGR01509">
    <property type="entry name" value="HAD-SF-IA-v3"/>
    <property type="match status" value="1"/>
</dbReference>
<dbReference type="InterPro" id="IPR041492">
    <property type="entry name" value="HAD_2"/>
</dbReference>
<dbReference type="GO" id="GO:0006281">
    <property type="term" value="P:DNA repair"/>
    <property type="evidence" value="ECO:0007669"/>
    <property type="project" value="TreeGrafter"/>
</dbReference>
<keyword evidence="2" id="KW-1185">Reference proteome</keyword>
<organism evidence="1 2">
    <name type="scientific">Ferrimonas sediminum</name>
    <dbReference type="NCBI Taxonomy" id="718193"/>
    <lineage>
        <taxon>Bacteria</taxon>
        <taxon>Pseudomonadati</taxon>
        <taxon>Pseudomonadota</taxon>
        <taxon>Gammaproteobacteria</taxon>
        <taxon>Alteromonadales</taxon>
        <taxon>Ferrimonadaceae</taxon>
        <taxon>Ferrimonas</taxon>
    </lineage>
</organism>
<dbReference type="SFLD" id="SFLDG01135">
    <property type="entry name" value="C1.5.6:_HAD__Beta-PGM__Phospha"/>
    <property type="match status" value="1"/>
</dbReference>
<dbReference type="SFLD" id="SFLDG01129">
    <property type="entry name" value="C1.5:_HAD__Beta-PGM__Phosphata"/>
    <property type="match status" value="1"/>
</dbReference>
<dbReference type="SFLD" id="SFLDS00003">
    <property type="entry name" value="Haloacid_Dehalogenase"/>
    <property type="match status" value="1"/>
</dbReference>
<dbReference type="InterPro" id="IPR006549">
    <property type="entry name" value="HAD-SF_hydro_IIIA"/>
</dbReference>